<evidence type="ECO:0000259" key="2">
    <source>
        <dbReference type="Pfam" id="PF00174"/>
    </source>
</evidence>
<dbReference type="GO" id="GO:0020037">
    <property type="term" value="F:heme binding"/>
    <property type="evidence" value="ECO:0007669"/>
    <property type="project" value="TreeGrafter"/>
</dbReference>
<evidence type="ECO:0000313" key="3">
    <source>
        <dbReference type="EMBL" id="NED96199.1"/>
    </source>
</evidence>
<name>A0A6N9YMX3_9ACTN</name>
<dbReference type="Proteomes" id="UP000469185">
    <property type="component" value="Unassembled WGS sequence"/>
</dbReference>
<organism evidence="3 4">
    <name type="scientific">Phytoactinopolyspora alkaliphila</name>
    <dbReference type="NCBI Taxonomy" id="1783498"/>
    <lineage>
        <taxon>Bacteria</taxon>
        <taxon>Bacillati</taxon>
        <taxon>Actinomycetota</taxon>
        <taxon>Actinomycetes</taxon>
        <taxon>Jiangellales</taxon>
        <taxon>Jiangellaceae</taxon>
        <taxon>Phytoactinopolyspora</taxon>
    </lineage>
</organism>
<keyword evidence="4" id="KW-1185">Reference proteome</keyword>
<evidence type="ECO:0000313" key="4">
    <source>
        <dbReference type="Proteomes" id="UP000469185"/>
    </source>
</evidence>
<dbReference type="PRINTS" id="PR00407">
    <property type="entry name" value="EUMOPTERIN"/>
</dbReference>
<dbReference type="SUPFAM" id="SSF56524">
    <property type="entry name" value="Oxidoreductase molybdopterin-binding domain"/>
    <property type="match status" value="1"/>
</dbReference>
<dbReference type="GO" id="GO:0006790">
    <property type="term" value="P:sulfur compound metabolic process"/>
    <property type="evidence" value="ECO:0007669"/>
    <property type="project" value="TreeGrafter"/>
</dbReference>
<dbReference type="Gene3D" id="3.90.420.10">
    <property type="entry name" value="Oxidoreductase, molybdopterin-binding domain"/>
    <property type="match status" value="1"/>
</dbReference>
<feature type="transmembrane region" description="Helical" evidence="1">
    <location>
        <begin position="38"/>
        <end position="58"/>
    </location>
</feature>
<dbReference type="Pfam" id="PF00174">
    <property type="entry name" value="Oxidored_molyb"/>
    <property type="match status" value="1"/>
</dbReference>
<dbReference type="PANTHER" id="PTHR19372:SF7">
    <property type="entry name" value="SULFITE OXIDASE, MITOCHONDRIAL"/>
    <property type="match status" value="1"/>
</dbReference>
<gene>
    <name evidence="3" type="ORF">G1H11_12850</name>
</gene>
<dbReference type="Gene3D" id="2.60.40.650">
    <property type="match status" value="1"/>
</dbReference>
<evidence type="ECO:0000256" key="1">
    <source>
        <dbReference type="SAM" id="Phobius"/>
    </source>
</evidence>
<dbReference type="Pfam" id="PF17957">
    <property type="entry name" value="Big_7"/>
    <property type="match status" value="1"/>
</dbReference>
<dbReference type="InterPro" id="IPR008335">
    <property type="entry name" value="Mopterin_OxRdtase_euk"/>
</dbReference>
<dbReference type="InterPro" id="IPR036374">
    <property type="entry name" value="OxRdtase_Mopterin-bd_sf"/>
</dbReference>
<feature type="transmembrane region" description="Helical" evidence="1">
    <location>
        <begin position="88"/>
        <end position="110"/>
    </location>
</feature>
<comment type="caution">
    <text evidence="3">The sequence shown here is derived from an EMBL/GenBank/DDBJ whole genome shotgun (WGS) entry which is preliminary data.</text>
</comment>
<keyword evidence="1" id="KW-0472">Membrane</keyword>
<keyword evidence="1" id="KW-1133">Transmembrane helix</keyword>
<dbReference type="InterPro" id="IPR000572">
    <property type="entry name" value="OxRdtase_Mopterin-bd_dom"/>
</dbReference>
<feature type="transmembrane region" description="Helical" evidence="1">
    <location>
        <begin position="149"/>
        <end position="172"/>
    </location>
</feature>
<feature type="transmembrane region" description="Helical" evidence="1">
    <location>
        <begin position="65"/>
        <end position="82"/>
    </location>
</feature>
<proteinExistence type="predicted"/>
<sequence>MGRPGASPVSAAGDGFIDVVPTWMAEWAISWFGTNDKLVLGIGIAVVLAAAGAAVGLLTVRDRRTGLVAAAVLVGVAAFVVWSRPNLAGADLIPILVGGAVAVPALAWLAGRVADLREAETMSTEGGAGGVGYAARPLSSERDGTARRVFLSGAAGAVLLAVGAGAFGRWIGGRRAGVEASRDELTVDVEFAPADVPDGADLGVAGAEPWRTPNDVFYRIDTAFSAPLVHPDDWRLRVHGMVDTEIELTFDELIGMGLVDRWVTLACVSNLVGGSLIGNALWTGVPIADVLALAGPSPDADAVLSTSDDGWTCGTPLEALTDGRDSLLAVGMNSEPLPVEHGFPVRMVVPGLYGYVSATKWVVDIEVSRFDRFQAYWSTRGWSERGPVKVASRIEVPTSGGDVSAGAVAVAGTAWAQHRGIEAVEVRVDGGAWASADLGEVPTDDTWRQWVFEWNAAPGEHTLDVRATTGDGEIQTEDVAPPAPDGATGLHSITVTAR</sequence>
<dbReference type="EMBL" id="JAAGOB010000006">
    <property type="protein sequence ID" value="NED96199.1"/>
    <property type="molecule type" value="Genomic_DNA"/>
</dbReference>
<dbReference type="PANTHER" id="PTHR19372">
    <property type="entry name" value="SULFITE REDUCTASE"/>
    <property type="match status" value="1"/>
</dbReference>
<dbReference type="AlphaFoldDB" id="A0A6N9YMX3"/>
<dbReference type="GO" id="GO:0008482">
    <property type="term" value="F:sulfite oxidase activity"/>
    <property type="evidence" value="ECO:0007669"/>
    <property type="project" value="TreeGrafter"/>
</dbReference>
<dbReference type="GO" id="GO:0043546">
    <property type="term" value="F:molybdopterin cofactor binding"/>
    <property type="evidence" value="ECO:0007669"/>
    <property type="project" value="TreeGrafter"/>
</dbReference>
<feature type="domain" description="Oxidoreductase molybdopterin-binding" evidence="2">
    <location>
        <begin position="226"/>
        <end position="377"/>
    </location>
</feature>
<reference evidence="3 4" key="1">
    <citation type="submission" date="2020-02" db="EMBL/GenBank/DDBJ databases">
        <authorList>
            <person name="Li X.-J."/>
            <person name="Feng X.-M."/>
        </authorList>
    </citation>
    <scope>NUCLEOTIDE SEQUENCE [LARGE SCALE GENOMIC DNA]</scope>
    <source>
        <strain evidence="3 4">CGMCC 4.7225</strain>
    </source>
</reference>
<accession>A0A6N9YMX3</accession>
<dbReference type="SUPFAM" id="SSF81296">
    <property type="entry name" value="E set domains"/>
    <property type="match status" value="1"/>
</dbReference>
<keyword evidence="1" id="KW-0812">Transmembrane</keyword>
<protein>
    <submittedName>
        <fullName evidence="3">Molybdopterin-dependent oxidoreductase</fullName>
    </submittedName>
</protein>
<dbReference type="InterPro" id="IPR014756">
    <property type="entry name" value="Ig_E-set"/>
</dbReference>